<dbReference type="PANTHER" id="PTHR47549">
    <property type="entry name" value="GOLGI APPARATUS MEMBRANE PROTEIN TVP38-RELATED"/>
    <property type="match status" value="1"/>
</dbReference>
<comment type="caution">
    <text evidence="6">The sequence shown here is derived from an EMBL/GenBank/DDBJ whole genome shotgun (WGS) entry which is preliminary data.</text>
</comment>
<keyword evidence="2 5" id="KW-0812">Transmembrane</keyword>
<dbReference type="OrthoDB" id="166803at2759"/>
<feature type="transmembrane region" description="Helical" evidence="5">
    <location>
        <begin position="65"/>
        <end position="94"/>
    </location>
</feature>
<dbReference type="GO" id="GO:0016192">
    <property type="term" value="P:vesicle-mediated transport"/>
    <property type="evidence" value="ECO:0007669"/>
    <property type="project" value="TreeGrafter"/>
</dbReference>
<sequence length="257" mass="28686">MDRLRTSIRQSLNWFDAQPTLNKIGLICAISLQFWLAILAVWYHEKIISFIVSTADDIRDSGYKGVLAFTVLLSLVSFPPLIGFSSLVILIGIVYGFKGFLLVTTISSIMSTASLSLFKYYFQSISQKIIDSHENLQLFTSVIKDSETSFVEEVFILTLMKLCPLPYSLTNGGLGCVPGISPVAFFLACLLCSPKYFIQLFMGIQLRKINDDKTSSSKVLDFTMILVTLASFATLSTVLYSRLKLKIQQRQNSPIAI</sequence>
<evidence type="ECO:0000256" key="5">
    <source>
        <dbReference type="SAM" id="Phobius"/>
    </source>
</evidence>
<reference evidence="6 7" key="1">
    <citation type="journal article" date="2019" name="Front. Genet.">
        <title>Whole-Genome Sequencing of the Opportunistic Yeast Pathogen Candida inconspicua Uncovers Its Hybrid Origin.</title>
        <authorList>
            <person name="Mixao V."/>
            <person name="Hansen A.P."/>
            <person name="Saus E."/>
            <person name="Boekhout T."/>
            <person name="Lass-Florl C."/>
            <person name="Gabaldon T."/>
        </authorList>
    </citation>
    <scope>NUCLEOTIDE SEQUENCE [LARGE SCALE GENOMIC DNA]</scope>
    <source>
        <strain evidence="6 7">CBS 180</strain>
    </source>
</reference>
<dbReference type="PANTHER" id="PTHR47549:SF1">
    <property type="entry name" value="GOLGI APPARATUS MEMBRANE PROTEIN TVP38"/>
    <property type="match status" value="1"/>
</dbReference>
<dbReference type="AlphaFoldDB" id="A0A4T0X6Y6"/>
<dbReference type="Proteomes" id="UP000307173">
    <property type="component" value="Unassembled WGS sequence"/>
</dbReference>
<dbReference type="GO" id="GO:0000022">
    <property type="term" value="P:mitotic spindle elongation"/>
    <property type="evidence" value="ECO:0007669"/>
    <property type="project" value="TreeGrafter"/>
</dbReference>
<accession>A0A4T0X6Y6</accession>
<keyword evidence="3 5" id="KW-1133">Transmembrane helix</keyword>
<dbReference type="STRING" id="52247.A0A4T0X6Y6"/>
<evidence type="ECO:0000256" key="3">
    <source>
        <dbReference type="ARBA" id="ARBA00022989"/>
    </source>
</evidence>
<evidence type="ECO:0000256" key="1">
    <source>
        <dbReference type="ARBA" id="ARBA00004127"/>
    </source>
</evidence>
<keyword evidence="4 5" id="KW-0472">Membrane</keyword>
<evidence type="ECO:0000313" key="6">
    <source>
        <dbReference type="EMBL" id="TID31189.1"/>
    </source>
</evidence>
<feature type="transmembrane region" description="Helical" evidence="5">
    <location>
        <begin position="183"/>
        <end position="202"/>
    </location>
</feature>
<organism evidence="6 7">
    <name type="scientific">Pichia inconspicua</name>
    <dbReference type="NCBI Taxonomy" id="52247"/>
    <lineage>
        <taxon>Eukaryota</taxon>
        <taxon>Fungi</taxon>
        <taxon>Dikarya</taxon>
        <taxon>Ascomycota</taxon>
        <taxon>Saccharomycotina</taxon>
        <taxon>Pichiomycetes</taxon>
        <taxon>Pichiales</taxon>
        <taxon>Pichiaceae</taxon>
        <taxon>Pichia</taxon>
    </lineage>
</organism>
<proteinExistence type="predicted"/>
<evidence type="ECO:0000313" key="7">
    <source>
        <dbReference type="Proteomes" id="UP000307173"/>
    </source>
</evidence>
<dbReference type="GO" id="GO:0000139">
    <property type="term" value="C:Golgi membrane"/>
    <property type="evidence" value="ECO:0007669"/>
    <property type="project" value="TreeGrafter"/>
</dbReference>
<evidence type="ECO:0008006" key="8">
    <source>
        <dbReference type="Google" id="ProtNLM"/>
    </source>
</evidence>
<name>A0A4T0X6Y6_9ASCO</name>
<dbReference type="EMBL" id="SELW01000040">
    <property type="protein sequence ID" value="TID31189.1"/>
    <property type="molecule type" value="Genomic_DNA"/>
</dbReference>
<dbReference type="InterPro" id="IPR051076">
    <property type="entry name" value="Golgi_membrane_TVP38/TMEM64"/>
</dbReference>
<comment type="subcellular location">
    <subcellularLocation>
        <location evidence="1">Endomembrane system</location>
        <topology evidence="1">Multi-pass membrane protein</topology>
    </subcellularLocation>
</comment>
<feature type="transmembrane region" description="Helical" evidence="5">
    <location>
        <begin position="24"/>
        <end position="44"/>
    </location>
</feature>
<gene>
    <name evidence="6" type="ORF">CANINC_000237</name>
</gene>
<evidence type="ECO:0000256" key="2">
    <source>
        <dbReference type="ARBA" id="ARBA00022692"/>
    </source>
</evidence>
<evidence type="ECO:0000256" key="4">
    <source>
        <dbReference type="ARBA" id="ARBA00023136"/>
    </source>
</evidence>
<protein>
    <recommendedName>
        <fullName evidence="8">Golgi apparatus membrane protein tvp38</fullName>
    </recommendedName>
</protein>
<keyword evidence="7" id="KW-1185">Reference proteome</keyword>
<feature type="transmembrane region" description="Helical" evidence="5">
    <location>
        <begin position="222"/>
        <end position="240"/>
    </location>
</feature>